<sequence length="270" mass="29152">MAIGNFSACLTWVLAHEGGYSDHPNDPGGATNKGVTQQVYTAWRRRQKLPTRSVRQIEDDEVRSIYRRQYWDAVQGDSLPAGLDYAVFDYAVNSGPGRGIRHLQEVLRVRVDGHLGEKTLEAARSARIIDAIKALCERRMVFLRGLRTWSTFGRGWTARVMGRTAGAQDDDIGVIDRATLLATMRPTAVPAPKPAREPSGKALDEDTSAIAIAKKAAKEPSLWGLITGLAGTVATIATSSGPVAWAIAGLLVAGGVYAVYRLERARAVAA</sequence>
<organism evidence="3 4">
    <name type="scientific">Stappia taiwanensis</name>
    <dbReference type="NCBI Taxonomy" id="992267"/>
    <lineage>
        <taxon>Bacteria</taxon>
        <taxon>Pseudomonadati</taxon>
        <taxon>Pseudomonadota</taxon>
        <taxon>Alphaproteobacteria</taxon>
        <taxon>Hyphomicrobiales</taxon>
        <taxon>Stappiaceae</taxon>
        <taxon>Stappia</taxon>
    </lineage>
</organism>
<dbReference type="InterPro" id="IPR023346">
    <property type="entry name" value="Lysozyme-like_dom_sf"/>
</dbReference>
<name>A0A838Y4H1_9HYPH</name>
<feature type="transmembrane region" description="Helical" evidence="1">
    <location>
        <begin position="243"/>
        <end position="260"/>
    </location>
</feature>
<accession>A0A838Y4H1</accession>
<dbReference type="Proteomes" id="UP000559404">
    <property type="component" value="Unassembled WGS sequence"/>
</dbReference>
<dbReference type="RefSeq" id="WP_181762050.1">
    <property type="nucleotide sequence ID" value="NZ_BMCR01000001.1"/>
</dbReference>
<dbReference type="InterPro" id="IPR008565">
    <property type="entry name" value="TtsA-like_GH18_dom"/>
</dbReference>
<protein>
    <submittedName>
        <fullName evidence="3">Glycoside hydrolase family 108 protein</fullName>
    </submittedName>
</protein>
<evidence type="ECO:0000256" key="1">
    <source>
        <dbReference type="SAM" id="Phobius"/>
    </source>
</evidence>
<dbReference type="Pfam" id="PF05838">
    <property type="entry name" value="Glyco_hydro_108"/>
    <property type="match status" value="1"/>
</dbReference>
<dbReference type="GO" id="GO:0016787">
    <property type="term" value="F:hydrolase activity"/>
    <property type="evidence" value="ECO:0007669"/>
    <property type="project" value="UniProtKB-KW"/>
</dbReference>
<keyword evidence="1" id="KW-1133">Transmembrane helix</keyword>
<keyword evidence="1" id="KW-0812">Transmembrane</keyword>
<dbReference type="Gene3D" id="1.20.141.10">
    <property type="entry name" value="Chitosanase, subunit A, domain 1"/>
    <property type="match status" value="1"/>
</dbReference>
<feature type="domain" description="TtsA-like Glycoside hydrolase family 108" evidence="2">
    <location>
        <begin position="11"/>
        <end position="95"/>
    </location>
</feature>
<comment type="caution">
    <text evidence="3">The sequence shown here is derived from an EMBL/GenBank/DDBJ whole genome shotgun (WGS) entry which is preliminary data.</text>
</comment>
<evidence type="ECO:0000313" key="4">
    <source>
        <dbReference type="Proteomes" id="UP000559404"/>
    </source>
</evidence>
<evidence type="ECO:0000259" key="2">
    <source>
        <dbReference type="Pfam" id="PF05838"/>
    </source>
</evidence>
<evidence type="ECO:0000313" key="3">
    <source>
        <dbReference type="EMBL" id="MBA4613853.1"/>
    </source>
</evidence>
<keyword evidence="3" id="KW-0378">Hydrolase</keyword>
<gene>
    <name evidence="3" type="ORF">H1W37_19520</name>
</gene>
<dbReference type="AlphaFoldDB" id="A0A838Y4H1"/>
<reference evidence="3 4" key="1">
    <citation type="submission" date="2020-07" db="EMBL/GenBank/DDBJ databases">
        <authorList>
            <person name="Li M."/>
        </authorList>
    </citation>
    <scope>NUCLEOTIDE SEQUENCE [LARGE SCALE GENOMIC DNA]</scope>
    <source>
        <strain evidence="3 4">DSM 23284</strain>
    </source>
</reference>
<dbReference type="SUPFAM" id="SSF53955">
    <property type="entry name" value="Lysozyme-like"/>
    <property type="match status" value="1"/>
</dbReference>
<keyword evidence="4" id="KW-1185">Reference proteome</keyword>
<proteinExistence type="predicted"/>
<keyword evidence="1" id="KW-0472">Membrane</keyword>
<dbReference type="CDD" id="cd13926">
    <property type="entry name" value="N-acetylmuramidase_GH108"/>
    <property type="match status" value="1"/>
</dbReference>
<feature type="transmembrane region" description="Helical" evidence="1">
    <location>
        <begin position="220"/>
        <end position="237"/>
    </location>
</feature>
<reference evidence="3 4" key="2">
    <citation type="submission" date="2020-08" db="EMBL/GenBank/DDBJ databases">
        <title>Stappia taiwanensis sp. nov., isolated from a coastal thermal spring.</title>
        <authorList>
            <person name="Kampfer P."/>
        </authorList>
    </citation>
    <scope>NUCLEOTIDE SEQUENCE [LARGE SCALE GENOMIC DNA]</scope>
    <source>
        <strain evidence="3 4">DSM 23284</strain>
    </source>
</reference>
<dbReference type="EMBL" id="JACEON010000026">
    <property type="protein sequence ID" value="MBA4613853.1"/>
    <property type="molecule type" value="Genomic_DNA"/>
</dbReference>